<dbReference type="AlphaFoldDB" id="A0AA35PDS6"/>
<gene>
    <name evidence="2" type="ORF">PODLI_1B025425</name>
</gene>
<feature type="non-terminal residue" evidence="2">
    <location>
        <position position="77"/>
    </location>
</feature>
<keyword evidence="1" id="KW-0175">Coiled coil</keyword>
<evidence type="ECO:0000256" key="1">
    <source>
        <dbReference type="SAM" id="Coils"/>
    </source>
</evidence>
<proteinExistence type="predicted"/>
<protein>
    <submittedName>
        <fullName evidence="2">Uncharacterized protein</fullName>
    </submittedName>
</protein>
<dbReference type="Proteomes" id="UP001178461">
    <property type="component" value="Chromosome 9"/>
</dbReference>
<sequence>MTKKLRMENKDIKKSQDSMKEEINDLKRAHEELLDDISLMEMRQKEMALRFRGVPQTHDEQIQEKLSQEIANWLGVE</sequence>
<dbReference type="EMBL" id="OX395134">
    <property type="protein sequence ID" value="CAI5784569.1"/>
    <property type="molecule type" value="Genomic_DNA"/>
</dbReference>
<evidence type="ECO:0000313" key="2">
    <source>
        <dbReference type="EMBL" id="CAI5784569.1"/>
    </source>
</evidence>
<evidence type="ECO:0000313" key="3">
    <source>
        <dbReference type="Proteomes" id="UP001178461"/>
    </source>
</evidence>
<organism evidence="2 3">
    <name type="scientific">Podarcis lilfordi</name>
    <name type="common">Lilford's wall lizard</name>
    <dbReference type="NCBI Taxonomy" id="74358"/>
    <lineage>
        <taxon>Eukaryota</taxon>
        <taxon>Metazoa</taxon>
        <taxon>Chordata</taxon>
        <taxon>Craniata</taxon>
        <taxon>Vertebrata</taxon>
        <taxon>Euteleostomi</taxon>
        <taxon>Lepidosauria</taxon>
        <taxon>Squamata</taxon>
        <taxon>Bifurcata</taxon>
        <taxon>Unidentata</taxon>
        <taxon>Episquamata</taxon>
        <taxon>Laterata</taxon>
        <taxon>Lacertibaenia</taxon>
        <taxon>Lacertidae</taxon>
        <taxon>Podarcis</taxon>
    </lineage>
</organism>
<name>A0AA35PDS6_9SAUR</name>
<feature type="coiled-coil region" evidence="1">
    <location>
        <begin position="9"/>
        <end position="43"/>
    </location>
</feature>
<accession>A0AA35PDS6</accession>
<reference evidence="2" key="1">
    <citation type="submission" date="2022-12" db="EMBL/GenBank/DDBJ databases">
        <authorList>
            <person name="Alioto T."/>
            <person name="Alioto T."/>
            <person name="Gomez Garrido J."/>
        </authorList>
    </citation>
    <scope>NUCLEOTIDE SEQUENCE</scope>
</reference>
<keyword evidence="3" id="KW-1185">Reference proteome</keyword>